<proteinExistence type="predicted"/>
<feature type="compositionally biased region" description="Basic and acidic residues" evidence="1">
    <location>
        <begin position="44"/>
        <end position="54"/>
    </location>
</feature>
<feature type="region of interest" description="Disordered" evidence="1">
    <location>
        <begin position="126"/>
        <end position="145"/>
    </location>
</feature>
<sequence>MVGHRGRGSPRIPKKESGRQSTPPHRPPRSKPWLGAGLSLADKGVGKKVRDATTEGRGTGSKPLEGRVPPPSGAGSSASNAALQAPGRQEASGGRGAAPRQESFLRPPLAAHPGPLRPLSAVAPERFRPAMQGQRYARTGGQEGREEALPYAAPELTGLGQGSGDPRQRLRWPRPLFLLQQRRLVKGKDVRGGGSGGRRVSRDLSGTLAQFGALAPPTRPSAGGESDWGRSAWARLLEDGEREGDLIDGGGEPSFWEHPAAA</sequence>
<evidence type="ECO:0000313" key="3">
    <source>
        <dbReference type="Proteomes" id="UP001176941"/>
    </source>
</evidence>
<name>A0ABN8ZYL9_RANTA</name>
<reference evidence="2" key="1">
    <citation type="submission" date="2023-04" db="EMBL/GenBank/DDBJ databases">
        <authorList>
            <consortium name="ELIXIR-Norway"/>
        </authorList>
    </citation>
    <scope>NUCLEOTIDE SEQUENCE [LARGE SCALE GENOMIC DNA]</scope>
</reference>
<feature type="region of interest" description="Disordered" evidence="1">
    <location>
        <begin position="187"/>
        <end position="262"/>
    </location>
</feature>
<feature type="region of interest" description="Disordered" evidence="1">
    <location>
        <begin position="1"/>
        <end position="121"/>
    </location>
</feature>
<accession>A0ABN8ZYL9</accession>
<protein>
    <submittedName>
        <fullName evidence="2">Uncharacterized protein</fullName>
    </submittedName>
</protein>
<gene>
    <name evidence="2" type="ORF">MRATA1EN1_LOCUS25796</name>
</gene>
<dbReference type="Proteomes" id="UP001176941">
    <property type="component" value="Chromosome 6"/>
</dbReference>
<evidence type="ECO:0000313" key="2">
    <source>
        <dbReference type="EMBL" id="CAI9176834.1"/>
    </source>
</evidence>
<evidence type="ECO:0000256" key="1">
    <source>
        <dbReference type="SAM" id="MobiDB-lite"/>
    </source>
</evidence>
<feature type="compositionally biased region" description="Low complexity" evidence="1">
    <location>
        <begin position="73"/>
        <end position="82"/>
    </location>
</feature>
<organism evidence="2 3">
    <name type="scientific">Rangifer tarandus platyrhynchus</name>
    <name type="common">Svalbard reindeer</name>
    <dbReference type="NCBI Taxonomy" id="3082113"/>
    <lineage>
        <taxon>Eukaryota</taxon>
        <taxon>Metazoa</taxon>
        <taxon>Chordata</taxon>
        <taxon>Craniata</taxon>
        <taxon>Vertebrata</taxon>
        <taxon>Euteleostomi</taxon>
        <taxon>Mammalia</taxon>
        <taxon>Eutheria</taxon>
        <taxon>Laurasiatheria</taxon>
        <taxon>Artiodactyla</taxon>
        <taxon>Ruminantia</taxon>
        <taxon>Pecora</taxon>
        <taxon>Cervidae</taxon>
        <taxon>Odocoileinae</taxon>
        <taxon>Rangifer</taxon>
    </lineage>
</organism>
<feature type="compositionally biased region" description="Basic and acidic residues" evidence="1">
    <location>
        <begin position="236"/>
        <end position="245"/>
    </location>
</feature>
<keyword evidence="3" id="KW-1185">Reference proteome</keyword>
<dbReference type="EMBL" id="OX459942">
    <property type="protein sequence ID" value="CAI9176834.1"/>
    <property type="molecule type" value="Genomic_DNA"/>
</dbReference>